<sequence>MAAIKGKGRRTTLTTAAEKAGITPDYYQELQDTFKLYDTDSTGTLSVKKLRLAMRTLGFEATTKDIDQIVQATSMLSVHSRRRRQTEQHSKREKSHASGQDPSKAKSRPQRKSTRAAAIAAALDSQSKYAEPDSEDEEQERQSGDDSDPNDDFYKDTRDRDRRQSGSALPPDDDLYFTFDDFVLIMAPNESQYASDEAARVFSLFDTQNRGVIGIEDLRRVAGELGIQMKDQELREMIEEASKDGDGVTQQAFSKIMKKCGL</sequence>
<dbReference type="InterPro" id="IPR050230">
    <property type="entry name" value="CALM/Myosin/TropC-like"/>
</dbReference>
<comment type="caution">
    <text evidence="4">The sequence shown here is derived from an EMBL/GenBank/DDBJ whole genome shotgun (WGS) entry which is preliminary data.</text>
</comment>
<evidence type="ECO:0000313" key="5">
    <source>
        <dbReference type="Proteomes" id="UP000827284"/>
    </source>
</evidence>
<gene>
    <name evidence="4" type="ORF">EMPS_02175</name>
</gene>
<dbReference type="EMBL" id="BQFW01000003">
    <property type="protein sequence ID" value="GJJ69826.1"/>
    <property type="molecule type" value="Genomic_DNA"/>
</dbReference>
<feature type="compositionally biased region" description="Basic residues" evidence="2">
    <location>
        <begin position="105"/>
        <end position="114"/>
    </location>
</feature>
<dbReference type="GO" id="GO:0016460">
    <property type="term" value="C:myosin II complex"/>
    <property type="evidence" value="ECO:0007669"/>
    <property type="project" value="TreeGrafter"/>
</dbReference>
<dbReference type="SUPFAM" id="SSF47473">
    <property type="entry name" value="EF-hand"/>
    <property type="match status" value="1"/>
</dbReference>
<dbReference type="PANTHER" id="PTHR23048">
    <property type="entry name" value="MYOSIN LIGHT CHAIN 1, 3"/>
    <property type="match status" value="1"/>
</dbReference>
<feature type="domain" description="EF-hand" evidence="3">
    <location>
        <begin position="193"/>
        <end position="228"/>
    </location>
</feature>
<proteinExistence type="predicted"/>
<evidence type="ECO:0000256" key="1">
    <source>
        <dbReference type="ARBA" id="ARBA00022723"/>
    </source>
</evidence>
<name>A0A9P3H4A4_9FUNG</name>
<dbReference type="Pfam" id="PF13405">
    <property type="entry name" value="EF-hand_6"/>
    <property type="match status" value="1"/>
</dbReference>
<keyword evidence="1" id="KW-0479">Metal-binding</keyword>
<feature type="region of interest" description="Disordered" evidence="2">
    <location>
        <begin position="77"/>
        <end position="172"/>
    </location>
</feature>
<dbReference type="Proteomes" id="UP000827284">
    <property type="component" value="Unassembled WGS sequence"/>
</dbReference>
<protein>
    <recommendedName>
        <fullName evidence="3">EF-hand domain-containing protein</fullName>
    </recommendedName>
</protein>
<evidence type="ECO:0000256" key="2">
    <source>
        <dbReference type="SAM" id="MobiDB-lite"/>
    </source>
</evidence>
<dbReference type="InterPro" id="IPR002048">
    <property type="entry name" value="EF_hand_dom"/>
</dbReference>
<dbReference type="AlphaFoldDB" id="A0A9P3H4A4"/>
<dbReference type="GO" id="GO:0005509">
    <property type="term" value="F:calcium ion binding"/>
    <property type="evidence" value="ECO:0007669"/>
    <property type="project" value="InterPro"/>
</dbReference>
<dbReference type="SMART" id="SM00054">
    <property type="entry name" value="EFh"/>
    <property type="match status" value="3"/>
</dbReference>
<dbReference type="Pfam" id="PF13499">
    <property type="entry name" value="EF-hand_7"/>
    <property type="match status" value="1"/>
</dbReference>
<feature type="compositionally biased region" description="Acidic residues" evidence="2">
    <location>
        <begin position="132"/>
        <end position="151"/>
    </location>
</feature>
<organism evidence="4 5">
    <name type="scientific">Entomortierella parvispora</name>
    <dbReference type="NCBI Taxonomy" id="205924"/>
    <lineage>
        <taxon>Eukaryota</taxon>
        <taxon>Fungi</taxon>
        <taxon>Fungi incertae sedis</taxon>
        <taxon>Mucoromycota</taxon>
        <taxon>Mortierellomycotina</taxon>
        <taxon>Mortierellomycetes</taxon>
        <taxon>Mortierellales</taxon>
        <taxon>Mortierellaceae</taxon>
        <taxon>Entomortierella</taxon>
    </lineage>
</organism>
<reference evidence="4" key="1">
    <citation type="submission" date="2021-11" db="EMBL/GenBank/DDBJ databases">
        <authorList>
            <person name="Herlambang A."/>
            <person name="Guo Y."/>
            <person name="Takashima Y."/>
            <person name="Nishizawa T."/>
        </authorList>
    </citation>
    <scope>NUCLEOTIDE SEQUENCE</scope>
    <source>
        <strain evidence="4">E1425</strain>
    </source>
</reference>
<dbReference type="CDD" id="cd00051">
    <property type="entry name" value="EFh"/>
    <property type="match status" value="1"/>
</dbReference>
<dbReference type="PANTHER" id="PTHR23048:SF48">
    <property type="entry name" value="CENTRIN 3"/>
    <property type="match status" value="1"/>
</dbReference>
<dbReference type="InterPro" id="IPR011992">
    <property type="entry name" value="EF-hand-dom_pair"/>
</dbReference>
<dbReference type="PROSITE" id="PS50222">
    <property type="entry name" value="EF_HAND_2"/>
    <property type="match status" value="2"/>
</dbReference>
<evidence type="ECO:0000313" key="4">
    <source>
        <dbReference type="EMBL" id="GJJ69826.1"/>
    </source>
</evidence>
<accession>A0A9P3H4A4</accession>
<feature type="compositionally biased region" description="Basic and acidic residues" evidence="2">
    <location>
        <begin position="152"/>
        <end position="164"/>
    </location>
</feature>
<keyword evidence="5" id="KW-1185">Reference proteome</keyword>
<reference evidence="4" key="2">
    <citation type="journal article" date="2022" name="Microbiol. Resour. Announc.">
        <title>Whole-Genome Sequence of Entomortierella parvispora E1425, a Mucoromycotan Fungus Associated with Burkholderiaceae-Related Endosymbiotic Bacteria.</title>
        <authorList>
            <person name="Herlambang A."/>
            <person name="Guo Y."/>
            <person name="Takashima Y."/>
            <person name="Narisawa K."/>
            <person name="Ohta H."/>
            <person name="Nishizawa T."/>
        </authorList>
    </citation>
    <scope>NUCLEOTIDE SEQUENCE</scope>
    <source>
        <strain evidence="4">E1425</strain>
    </source>
</reference>
<dbReference type="OrthoDB" id="26525at2759"/>
<feature type="domain" description="EF-hand" evidence="3">
    <location>
        <begin position="25"/>
        <end position="60"/>
    </location>
</feature>
<dbReference type="Gene3D" id="1.10.238.10">
    <property type="entry name" value="EF-hand"/>
    <property type="match status" value="2"/>
</dbReference>
<evidence type="ECO:0000259" key="3">
    <source>
        <dbReference type="PROSITE" id="PS50222"/>
    </source>
</evidence>